<feature type="non-terminal residue" evidence="1">
    <location>
        <position position="1"/>
    </location>
</feature>
<feature type="non-terminal residue" evidence="1">
    <location>
        <position position="71"/>
    </location>
</feature>
<gene>
    <name evidence="1" type="ORF">PIB30_101527</name>
</gene>
<accession>A0ABU6VZ96</accession>
<sequence>HMRGLVFVPIHACCDPGRDVQFLLGYETTWMTGRKPLKRGVHCVAKQGTRAGLALHLLGVLLVLIIRRGQI</sequence>
<dbReference type="Proteomes" id="UP001341840">
    <property type="component" value="Unassembled WGS sequence"/>
</dbReference>
<proteinExistence type="predicted"/>
<organism evidence="1 2">
    <name type="scientific">Stylosanthes scabra</name>
    <dbReference type="NCBI Taxonomy" id="79078"/>
    <lineage>
        <taxon>Eukaryota</taxon>
        <taxon>Viridiplantae</taxon>
        <taxon>Streptophyta</taxon>
        <taxon>Embryophyta</taxon>
        <taxon>Tracheophyta</taxon>
        <taxon>Spermatophyta</taxon>
        <taxon>Magnoliopsida</taxon>
        <taxon>eudicotyledons</taxon>
        <taxon>Gunneridae</taxon>
        <taxon>Pentapetalae</taxon>
        <taxon>rosids</taxon>
        <taxon>fabids</taxon>
        <taxon>Fabales</taxon>
        <taxon>Fabaceae</taxon>
        <taxon>Papilionoideae</taxon>
        <taxon>50 kb inversion clade</taxon>
        <taxon>dalbergioids sensu lato</taxon>
        <taxon>Dalbergieae</taxon>
        <taxon>Pterocarpus clade</taxon>
        <taxon>Stylosanthes</taxon>
    </lineage>
</organism>
<comment type="caution">
    <text evidence="1">The sequence shown here is derived from an EMBL/GenBank/DDBJ whole genome shotgun (WGS) entry which is preliminary data.</text>
</comment>
<dbReference type="EMBL" id="JASCZI010154017">
    <property type="protein sequence ID" value="MED6177806.1"/>
    <property type="molecule type" value="Genomic_DNA"/>
</dbReference>
<evidence type="ECO:0000313" key="1">
    <source>
        <dbReference type="EMBL" id="MED6177806.1"/>
    </source>
</evidence>
<reference evidence="1 2" key="1">
    <citation type="journal article" date="2023" name="Plants (Basel)">
        <title>Bridging the Gap: Combining Genomics and Transcriptomics Approaches to Understand Stylosanthes scabra, an Orphan Legume from the Brazilian Caatinga.</title>
        <authorList>
            <person name="Ferreira-Neto J.R.C."/>
            <person name="da Silva M.D."/>
            <person name="Binneck E."/>
            <person name="de Melo N.F."/>
            <person name="da Silva R.H."/>
            <person name="de Melo A.L.T.M."/>
            <person name="Pandolfi V."/>
            <person name="Bustamante F.O."/>
            <person name="Brasileiro-Vidal A.C."/>
            <person name="Benko-Iseppon A.M."/>
        </authorList>
    </citation>
    <scope>NUCLEOTIDE SEQUENCE [LARGE SCALE GENOMIC DNA]</scope>
    <source>
        <tissue evidence="1">Leaves</tissue>
    </source>
</reference>
<evidence type="ECO:0000313" key="2">
    <source>
        <dbReference type="Proteomes" id="UP001341840"/>
    </source>
</evidence>
<keyword evidence="2" id="KW-1185">Reference proteome</keyword>
<protein>
    <submittedName>
        <fullName evidence="1">Uncharacterized protein</fullName>
    </submittedName>
</protein>
<name>A0ABU6VZ96_9FABA</name>